<dbReference type="NCBIfam" id="NF047864">
    <property type="entry name" value="CBU_0592_membra"/>
    <property type="match status" value="1"/>
</dbReference>
<feature type="domain" description="CBU-0592-like" evidence="2">
    <location>
        <begin position="8"/>
        <end position="80"/>
    </location>
</feature>
<evidence type="ECO:0000313" key="3">
    <source>
        <dbReference type="EMBL" id="GAA4652739.1"/>
    </source>
</evidence>
<keyword evidence="1" id="KW-0812">Transmembrane</keyword>
<keyword evidence="4" id="KW-1185">Reference proteome</keyword>
<organism evidence="3 4">
    <name type="scientific">Kistimonas scapharcae</name>
    <dbReference type="NCBI Taxonomy" id="1036133"/>
    <lineage>
        <taxon>Bacteria</taxon>
        <taxon>Pseudomonadati</taxon>
        <taxon>Pseudomonadota</taxon>
        <taxon>Gammaproteobacteria</taxon>
        <taxon>Oceanospirillales</taxon>
        <taxon>Endozoicomonadaceae</taxon>
        <taxon>Kistimonas</taxon>
    </lineage>
</organism>
<dbReference type="Proteomes" id="UP001500604">
    <property type="component" value="Unassembled WGS sequence"/>
</dbReference>
<name>A0ABP8VBG6_9GAMM</name>
<proteinExistence type="predicted"/>
<evidence type="ECO:0000259" key="2">
    <source>
        <dbReference type="Pfam" id="PF26604"/>
    </source>
</evidence>
<dbReference type="EMBL" id="BAABFL010000480">
    <property type="protein sequence ID" value="GAA4652739.1"/>
    <property type="molecule type" value="Genomic_DNA"/>
</dbReference>
<comment type="caution">
    <text evidence="3">The sequence shown here is derived from an EMBL/GenBank/DDBJ whole genome shotgun (WGS) entry which is preliminary data.</text>
</comment>
<evidence type="ECO:0000313" key="4">
    <source>
        <dbReference type="Proteomes" id="UP001500604"/>
    </source>
</evidence>
<feature type="transmembrane region" description="Helical" evidence="1">
    <location>
        <begin position="58"/>
        <end position="76"/>
    </location>
</feature>
<gene>
    <name evidence="3" type="ORF">GCM10023116_50230</name>
</gene>
<keyword evidence="1" id="KW-1133">Transmembrane helix</keyword>
<dbReference type="InterPro" id="IPR058058">
    <property type="entry name" value="CBU_0592-like"/>
</dbReference>
<keyword evidence="1" id="KW-0472">Membrane</keyword>
<evidence type="ECO:0000256" key="1">
    <source>
        <dbReference type="SAM" id="Phobius"/>
    </source>
</evidence>
<dbReference type="RefSeq" id="WP_345199364.1">
    <property type="nucleotide sequence ID" value="NZ_BAABFL010000480.1"/>
</dbReference>
<sequence length="92" mass="10180">METINLFALAGVVAAIFHTCAYFLIQLDIIKPTHYSTLFLNLGGSVLFLISLSESFNIGSFLIQCCWFCIGVTALYRKLKAAYFTARSNAMA</sequence>
<reference evidence="4" key="1">
    <citation type="journal article" date="2019" name="Int. J. Syst. Evol. Microbiol.">
        <title>The Global Catalogue of Microorganisms (GCM) 10K type strain sequencing project: providing services to taxonomists for standard genome sequencing and annotation.</title>
        <authorList>
            <consortium name="The Broad Institute Genomics Platform"/>
            <consortium name="The Broad Institute Genome Sequencing Center for Infectious Disease"/>
            <person name="Wu L."/>
            <person name="Ma J."/>
        </authorList>
    </citation>
    <scope>NUCLEOTIDE SEQUENCE [LARGE SCALE GENOMIC DNA]</scope>
    <source>
        <strain evidence="4">JCM 17805</strain>
    </source>
</reference>
<protein>
    <recommendedName>
        <fullName evidence="2">CBU-0592-like domain-containing protein</fullName>
    </recommendedName>
</protein>
<accession>A0ABP8VBG6</accession>
<dbReference type="Pfam" id="PF26604">
    <property type="entry name" value="CBU_0592"/>
    <property type="match status" value="1"/>
</dbReference>
<feature type="transmembrane region" description="Helical" evidence="1">
    <location>
        <begin position="6"/>
        <end position="25"/>
    </location>
</feature>